<dbReference type="OrthoDB" id="9792686at2"/>
<evidence type="ECO:0000256" key="11">
    <source>
        <dbReference type="ARBA" id="ARBA00022989"/>
    </source>
</evidence>
<evidence type="ECO:0000256" key="13">
    <source>
        <dbReference type="ARBA" id="ARBA00023136"/>
    </source>
</evidence>
<evidence type="ECO:0000259" key="16">
    <source>
        <dbReference type="PROSITE" id="PS50112"/>
    </source>
</evidence>
<dbReference type="Pfam" id="PF02518">
    <property type="entry name" value="HATPase_c"/>
    <property type="match status" value="1"/>
</dbReference>
<keyword evidence="10" id="KW-0067">ATP-binding</keyword>
<evidence type="ECO:0000256" key="2">
    <source>
        <dbReference type="ARBA" id="ARBA00004651"/>
    </source>
</evidence>
<dbReference type="Gene3D" id="3.30.565.10">
    <property type="entry name" value="Histidine kinase-like ATPase, C-terminal domain"/>
    <property type="match status" value="1"/>
</dbReference>
<dbReference type="Pfam" id="PF00989">
    <property type="entry name" value="PAS"/>
    <property type="match status" value="1"/>
</dbReference>
<gene>
    <name evidence="17" type="ORF">QI30_06210</name>
</gene>
<dbReference type="Proteomes" id="UP000288623">
    <property type="component" value="Unassembled WGS sequence"/>
</dbReference>
<evidence type="ECO:0000256" key="1">
    <source>
        <dbReference type="ARBA" id="ARBA00000085"/>
    </source>
</evidence>
<evidence type="ECO:0000256" key="7">
    <source>
        <dbReference type="ARBA" id="ARBA00022692"/>
    </source>
</evidence>
<evidence type="ECO:0000256" key="14">
    <source>
        <dbReference type="SAM" id="Phobius"/>
    </source>
</evidence>
<dbReference type="RefSeq" id="WP_126990068.1">
    <property type="nucleotide sequence ID" value="NZ_JTFC01000026.1"/>
</dbReference>
<feature type="domain" description="PAS" evidence="16">
    <location>
        <begin position="222"/>
        <end position="286"/>
    </location>
</feature>
<dbReference type="InterPro" id="IPR036890">
    <property type="entry name" value="HATPase_C_sf"/>
</dbReference>
<evidence type="ECO:0000313" key="17">
    <source>
        <dbReference type="EMBL" id="RUS57177.1"/>
    </source>
</evidence>
<keyword evidence="11 14" id="KW-1133">Transmembrane helix</keyword>
<comment type="caution">
    <text evidence="17">The sequence shown here is derived from an EMBL/GenBank/DDBJ whole genome shotgun (WGS) entry which is preliminary data.</text>
</comment>
<dbReference type="PROSITE" id="PS50109">
    <property type="entry name" value="HIS_KIN"/>
    <property type="match status" value="1"/>
</dbReference>
<keyword evidence="6" id="KW-0808">Transferase</keyword>
<dbReference type="SMART" id="SM00091">
    <property type="entry name" value="PAS"/>
    <property type="match status" value="1"/>
</dbReference>
<evidence type="ECO:0000256" key="5">
    <source>
        <dbReference type="ARBA" id="ARBA00022553"/>
    </source>
</evidence>
<dbReference type="EC" id="2.7.13.3" evidence="3"/>
<dbReference type="Pfam" id="PF14689">
    <property type="entry name" value="SPOB_a"/>
    <property type="match status" value="1"/>
</dbReference>
<accession>A0A433RV55</accession>
<keyword evidence="13 14" id="KW-0472">Membrane</keyword>
<dbReference type="SMART" id="SM00387">
    <property type="entry name" value="HATPase_c"/>
    <property type="match status" value="1"/>
</dbReference>
<evidence type="ECO:0000256" key="4">
    <source>
        <dbReference type="ARBA" id="ARBA00022475"/>
    </source>
</evidence>
<keyword evidence="4" id="KW-1003">Cell membrane</keyword>
<dbReference type="InterPro" id="IPR029151">
    <property type="entry name" value="Sensor-like_sf"/>
</dbReference>
<feature type="transmembrane region" description="Helical" evidence="14">
    <location>
        <begin position="179"/>
        <end position="197"/>
    </location>
</feature>
<dbReference type="SUPFAM" id="SSF55785">
    <property type="entry name" value="PYP-like sensor domain (PAS domain)"/>
    <property type="match status" value="1"/>
</dbReference>
<dbReference type="AlphaFoldDB" id="A0A433RV55"/>
<dbReference type="GO" id="GO:0005886">
    <property type="term" value="C:plasma membrane"/>
    <property type="evidence" value="ECO:0007669"/>
    <property type="project" value="UniProtKB-SubCell"/>
</dbReference>
<dbReference type="InterPro" id="IPR035965">
    <property type="entry name" value="PAS-like_dom_sf"/>
</dbReference>
<dbReference type="PANTHER" id="PTHR44936:SF10">
    <property type="entry name" value="SENSOR PROTEIN RSTB"/>
    <property type="match status" value="1"/>
</dbReference>
<feature type="domain" description="Histidine kinase" evidence="15">
    <location>
        <begin position="339"/>
        <end position="532"/>
    </location>
</feature>
<evidence type="ECO:0000256" key="9">
    <source>
        <dbReference type="ARBA" id="ARBA00022777"/>
    </source>
</evidence>
<evidence type="ECO:0000256" key="8">
    <source>
        <dbReference type="ARBA" id="ARBA00022741"/>
    </source>
</evidence>
<protein>
    <recommendedName>
        <fullName evidence="3">histidine kinase</fullName>
        <ecNumber evidence="3">2.7.13.3</ecNumber>
    </recommendedName>
</protein>
<dbReference type="PANTHER" id="PTHR44936">
    <property type="entry name" value="SENSOR PROTEIN CREC"/>
    <property type="match status" value="1"/>
</dbReference>
<dbReference type="PROSITE" id="PS50112">
    <property type="entry name" value="PAS"/>
    <property type="match status" value="1"/>
</dbReference>
<comment type="catalytic activity">
    <reaction evidence="1">
        <text>ATP + protein L-histidine = ADP + protein N-phospho-L-histidine.</text>
        <dbReference type="EC" id="2.7.13.3"/>
    </reaction>
</comment>
<dbReference type="InterPro" id="IPR003594">
    <property type="entry name" value="HATPase_dom"/>
</dbReference>
<dbReference type="PRINTS" id="PR00344">
    <property type="entry name" value="BCTRLSENSOR"/>
</dbReference>
<keyword evidence="18" id="KW-1185">Reference proteome</keyword>
<proteinExistence type="predicted"/>
<dbReference type="SUPFAM" id="SSF103190">
    <property type="entry name" value="Sensory domain-like"/>
    <property type="match status" value="1"/>
</dbReference>
<dbReference type="SUPFAM" id="SSF55874">
    <property type="entry name" value="ATPase domain of HSP90 chaperone/DNA topoisomerase II/histidine kinase"/>
    <property type="match status" value="1"/>
</dbReference>
<dbReference type="InterPro" id="IPR004358">
    <property type="entry name" value="Sig_transdc_His_kin-like_C"/>
</dbReference>
<dbReference type="InterPro" id="IPR050980">
    <property type="entry name" value="2C_sensor_his_kinase"/>
</dbReference>
<reference evidence="17 18" key="1">
    <citation type="submission" date="2014-11" db="EMBL/GenBank/DDBJ databases">
        <title>Genome sequence and analysis of novel Kurthia sp.</title>
        <authorList>
            <person name="Lawson J.N."/>
            <person name="Gonzalez J.E."/>
            <person name="Rinauldi L."/>
            <person name="Xuan Z."/>
            <person name="Firman A."/>
            <person name="Shaddox L."/>
            <person name="Trudeau A."/>
            <person name="Shah S."/>
            <person name="Reiman D."/>
        </authorList>
    </citation>
    <scope>NUCLEOTIDE SEQUENCE [LARGE SCALE GENOMIC DNA]</scope>
    <source>
        <strain evidence="17 18">3B1D</strain>
    </source>
</reference>
<dbReference type="InterPro" id="IPR000014">
    <property type="entry name" value="PAS"/>
</dbReference>
<evidence type="ECO:0000259" key="15">
    <source>
        <dbReference type="PROSITE" id="PS50109"/>
    </source>
</evidence>
<dbReference type="GO" id="GO:0000155">
    <property type="term" value="F:phosphorelay sensor kinase activity"/>
    <property type="evidence" value="ECO:0007669"/>
    <property type="project" value="InterPro"/>
</dbReference>
<keyword evidence="8" id="KW-0547">Nucleotide-binding</keyword>
<dbReference type="GO" id="GO:0006355">
    <property type="term" value="P:regulation of DNA-templated transcription"/>
    <property type="evidence" value="ECO:0007669"/>
    <property type="project" value="InterPro"/>
</dbReference>
<evidence type="ECO:0000256" key="10">
    <source>
        <dbReference type="ARBA" id="ARBA00022840"/>
    </source>
</evidence>
<keyword evidence="12" id="KW-0902">Two-component regulatory system</keyword>
<dbReference type="SUPFAM" id="SSF55890">
    <property type="entry name" value="Sporulation response regulatory protein Spo0B"/>
    <property type="match status" value="1"/>
</dbReference>
<dbReference type="InterPro" id="IPR033463">
    <property type="entry name" value="sCache_3"/>
</dbReference>
<dbReference type="InterPro" id="IPR016120">
    <property type="entry name" value="Sig_transdc_His_kin_SpoOB"/>
</dbReference>
<keyword evidence="7 14" id="KW-0812">Transmembrane</keyword>
<dbReference type="Gene3D" id="1.10.287.130">
    <property type="match status" value="1"/>
</dbReference>
<sequence>MTDKRVSMTGKITALTFFIIVFSFLISGLFIISNILNSEEERITEQAMLVAQTVGKLPELPTVLENDALTNQQKATKLKKTIRDVRTTNKADYIVVLTMDGVRLSHPKESLVGLRSQSNDIEDAFTEHYYSTTAKGDLGTVARAFVPVMNTMHEQVGVVLVGYKLPTFLDIVHNLRDEILVATCLSLLFGAWGAFLLSRSMKRDLLDYEPHEIAKLYIERSETFNAMHEGVIAIDNHFIVTIFNTKAKQILGVDEGDLIGQNIYDILPDSRLPEILDFNQPIYNKELLINQHTILSNRVPIEVEGETVGAIAIFQDRTEVKKLAEELTGVKEFVQALRIQNHEHKNKMHTVAGLMQLGNYRAALQYIQGAKKEQDQLQDFLHERIQNQNLAGLLLSKVNHGKELGILVEIDAQSSLDYLPKALDFHDFVVLLGNLIENSFDALQLAAHDDKKLFISIDQNDQVMTILVEDNGIGMSEEQIARIFDNGFTTKHSKNHGIGLYLIQDIIQKAQGTIDVESTPNAGTSIVVTFEM</sequence>
<dbReference type="EMBL" id="JTFC01000026">
    <property type="protein sequence ID" value="RUS57177.1"/>
    <property type="molecule type" value="Genomic_DNA"/>
</dbReference>
<dbReference type="InterPro" id="IPR013767">
    <property type="entry name" value="PAS_fold"/>
</dbReference>
<dbReference type="InterPro" id="IPR039506">
    <property type="entry name" value="SPOB_a"/>
</dbReference>
<keyword evidence="9 17" id="KW-0418">Kinase</keyword>
<feature type="transmembrane region" description="Helical" evidence="14">
    <location>
        <begin position="12"/>
        <end position="32"/>
    </location>
</feature>
<dbReference type="InterPro" id="IPR005467">
    <property type="entry name" value="His_kinase_dom"/>
</dbReference>
<dbReference type="CDD" id="cd00130">
    <property type="entry name" value="PAS"/>
    <property type="match status" value="1"/>
</dbReference>
<evidence type="ECO:0000256" key="6">
    <source>
        <dbReference type="ARBA" id="ARBA00022679"/>
    </source>
</evidence>
<dbReference type="GO" id="GO:0005524">
    <property type="term" value="F:ATP binding"/>
    <property type="evidence" value="ECO:0007669"/>
    <property type="project" value="UniProtKB-KW"/>
</dbReference>
<evidence type="ECO:0000313" key="18">
    <source>
        <dbReference type="Proteomes" id="UP000288623"/>
    </source>
</evidence>
<comment type="subcellular location">
    <subcellularLocation>
        <location evidence="2">Cell membrane</location>
        <topology evidence="2">Multi-pass membrane protein</topology>
    </subcellularLocation>
</comment>
<dbReference type="Gene3D" id="3.30.450.20">
    <property type="entry name" value="PAS domain"/>
    <property type="match status" value="2"/>
</dbReference>
<evidence type="ECO:0000256" key="3">
    <source>
        <dbReference type="ARBA" id="ARBA00012438"/>
    </source>
</evidence>
<name>A0A433RV55_9BACL</name>
<keyword evidence="5" id="KW-0597">Phosphoprotein</keyword>
<organism evidence="17 18">
    <name type="scientific">Candidatus Kurthia intestinigallinarum</name>
    <dbReference type="NCBI Taxonomy" id="1562256"/>
    <lineage>
        <taxon>Bacteria</taxon>
        <taxon>Bacillati</taxon>
        <taxon>Bacillota</taxon>
        <taxon>Bacilli</taxon>
        <taxon>Bacillales</taxon>
        <taxon>Caryophanaceae</taxon>
        <taxon>Kurthia</taxon>
    </lineage>
</organism>
<evidence type="ECO:0000256" key="12">
    <source>
        <dbReference type="ARBA" id="ARBA00023012"/>
    </source>
</evidence>
<dbReference type="Pfam" id="PF17203">
    <property type="entry name" value="sCache_3_2"/>
    <property type="match status" value="1"/>
</dbReference>